<dbReference type="InterPro" id="IPR004808">
    <property type="entry name" value="AP_endonuc_1"/>
</dbReference>
<evidence type="ECO:0000256" key="3">
    <source>
        <dbReference type="ARBA" id="ARBA00022801"/>
    </source>
</evidence>
<dbReference type="OrthoDB" id="498125at2759"/>
<dbReference type="InterPro" id="IPR036691">
    <property type="entry name" value="Endo/exonu/phosph_ase_sf"/>
</dbReference>
<feature type="binding site" evidence="6">
    <location>
        <position position="251"/>
    </location>
    <ligand>
        <name>Mg(2+)</name>
        <dbReference type="ChEBI" id="CHEBI:18420"/>
        <label>1</label>
    </ligand>
</feature>
<keyword evidence="8" id="KW-0227">DNA damage</keyword>
<feature type="active site" description="Proton donor/acceptor" evidence="5">
    <location>
        <position position="210"/>
    </location>
</feature>
<dbReference type="GO" id="GO:0005634">
    <property type="term" value="C:nucleus"/>
    <property type="evidence" value="ECO:0007669"/>
    <property type="project" value="TreeGrafter"/>
</dbReference>
<evidence type="ECO:0000259" key="9">
    <source>
        <dbReference type="Pfam" id="PF03372"/>
    </source>
</evidence>
<evidence type="ECO:0000313" key="11">
    <source>
        <dbReference type="Proteomes" id="UP000383932"/>
    </source>
</evidence>
<dbReference type="GO" id="GO:0046872">
    <property type="term" value="F:metal ion binding"/>
    <property type="evidence" value="ECO:0007669"/>
    <property type="project" value="UniProtKB-KW"/>
</dbReference>
<gene>
    <name evidence="10" type="ORF">CTheo_141</name>
</gene>
<evidence type="ECO:0000256" key="2">
    <source>
        <dbReference type="ARBA" id="ARBA00022723"/>
    </source>
</evidence>
<sequence>MSRLFVNASLTRPHWSQLHHITLQYSLARKMSKALVQTTLKLGTKRATNPTEEEQPAKRTKLFEKPETTSALYPWTNRTIPESLGFNPPGDKIRISAWNVCGLTACWKKGFGRYVEAEDADILVLTETKVSDRPLDRLLTSKYPYQYWNIAAKKGYAGTAMLSKHKPLSASFTLDHSVNAKVGAPELAEDDVKGRLVTLEFESCWIIGTYVPNAGDNLKNMDRKVAWQVAFEAHVRKLDAIKPVIWAGDMNVAPTAMDIKNAKSNWNKTAGYTEIETSAFKQMLAGPPAPSLTKDVIVTGHATETHIATATPDKTTDLDEVTASVAITEPPKPAEGQAGPMIDVWRKMHPKDQYYTYFSYRFQARLKGIGWRLDHYIVSERFFSKVAVCEIRNEIWGASDHCPIIMDFEGPL</sequence>
<comment type="cofactor">
    <cofactor evidence="6 8">
        <name>Mg(2+)</name>
        <dbReference type="ChEBI" id="CHEBI:18420"/>
    </cofactor>
    <cofactor evidence="6 8">
        <name>Mn(2+)</name>
        <dbReference type="ChEBI" id="CHEBI:29035"/>
    </cofactor>
    <text evidence="6 8">Probably binds two magnesium or manganese ions per subunit.</text>
</comment>
<dbReference type="EC" id="3.1.-.-" evidence="8"/>
<dbReference type="AlphaFoldDB" id="A0A5N5QXS6"/>
<evidence type="ECO:0000256" key="5">
    <source>
        <dbReference type="PIRSR" id="PIRSR604808-1"/>
    </source>
</evidence>
<dbReference type="GO" id="GO:0008311">
    <property type="term" value="F:double-stranded DNA 3'-5' DNA exonuclease activity"/>
    <property type="evidence" value="ECO:0007669"/>
    <property type="project" value="TreeGrafter"/>
</dbReference>
<dbReference type="NCBIfam" id="TIGR00633">
    <property type="entry name" value="xth"/>
    <property type="match status" value="1"/>
</dbReference>
<feature type="site" description="Interaction with DNA substrate" evidence="7">
    <location>
        <position position="401"/>
    </location>
</feature>
<feature type="binding site" evidence="6">
    <location>
        <position position="127"/>
    </location>
    <ligand>
        <name>Mg(2+)</name>
        <dbReference type="ChEBI" id="CHEBI:18420"/>
        <label>1</label>
    </ligand>
</feature>
<dbReference type="Proteomes" id="UP000383932">
    <property type="component" value="Unassembled WGS sequence"/>
</dbReference>
<dbReference type="GO" id="GO:0003906">
    <property type="term" value="F:DNA-(apurinic or apyrimidinic site) endonuclease activity"/>
    <property type="evidence" value="ECO:0007669"/>
    <property type="project" value="TreeGrafter"/>
</dbReference>
<keyword evidence="2 6" id="KW-0479">Metal-binding</keyword>
<dbReference type="CDD" id="cd09087">
    <property type="entry name" value="Ape1-like_AP-endo"/>
    <property type="match status" value="1"/>
</dbReference>
<dbReference type="EMBL" id="SSOP01000001">
    <property type="protein sequence ID" value="KAB5596504.1"/>
    <property type="molecule type" value="Genomic_DNA"/>
</dbReference>
<keyword evidence="3" id="KW-0378">Hydrolase</keyword>
<keyword evidence="6" id="KW-0464">Manganese</keyword>
<keyword evidence="4 6" id="KW-0460">Magnesium</keyword>
<feature type="binding site" evidence="6">
    <location>
        <position position="401"/>
    </location>
    <ligand>
        <name>Mg(2+)</name>
        <dbReference type="ChEBI" id="CHEBI:18420"/>
        <label>1</label>
    </ligand>
</feature>
<accession>A0A5N5QXS6</accession>
<evidence type="ECO:0000256" key="4">
    <source>
        <dbReference type="ARBA" id="ARBA00022842"/>
    </source>
</evidence>
<evidence type="ECO:0000256" key="8">
    <source>
        <dbReference type="RuleBase" id="RU362131"/>
    </source>
</evidence>
<feature type="binding site" evidence="6">
    <location>
        <position position="400"/>
    </location>
    <ligand>
        <name>Mg(2+)</name>
        <dbReference type="ChEBI" id="CHEBI:18420"/>
        <label>1</label>
    </ligand>
</feature>
<feature type="site" description="Transition state stabilizer" evidence="7">
    <location>
        <position position="251"/>
    </location>
</feature>
<feature type="active site" description="Proton donor/acceptor" evidence="5">
    <location>
        <position position="249"/>
    </location>
</feature>
<name>A0A5N5QXS6_9AGAM</name>
<dbReference type="SUPFAM" id="SSF56219">
    <property type="entry name" value="DNase I-like"/>
    <property type="match status" value="1"/>
</dbReference>
<feature type="binding site" evidence="6">
    <location>
        <position position="249"/>
    </location>
    <ligand>
        <name>Mg(2+)</name>
        <dbReference type="ChEBI" id="CHEBI:18420"/>
        <label>1</label>
    </ligand>
</feature>
<feature type="site" description="Important for catalytic activity" evidence="7">
    <location>
        <position position="374"/>
    </location>
</feature>
<dbReference type="Pfam" id="PF03372">
    <property type="entry name" value="Exo_endo_phos"/>
    <property type="match status" value="1"/>
</dbReference>
<comment type="caution">
    <text evidence="10">The sequence shown here is derived from an EMBL/GenBank/DDBJ whole genome shotgun (WGS) entry which is preliminary data.</text>
</comment>
<reference evidence="10 11" key="1">
    <citation type="journal article" date="2019" name="Fungal Biol. Biotechnol.">
        <title>Draft genome sequence of fastidious pathogen Ceratobasidium theobromae, which causes vascular-streak dieback in Theobroma cacao.</title>
        <authorList>
            <person name="Ali S.S."/>
            <person name="Asman A."/>
            <person name="Shao J."/>
            <person name="Firmansyah A.P."/>
            <person name="Susilo A.W."/>
            <person name="Rosmana A."/>
            <person name="McMahon P."/>
            <person name="Junaid M."/>
            <person name="Guest D."/>
            <person name="Kheng T.Y."/>
            <person name="Meinhardt L.W."/>
            <person name="Bailey B.A."/>
        </authorList>
    </citation>
    <scope>NUCLEOTIDE SEQUENCE [LARGE SCALE GENOMIC DNA]</scope>
    <source>
        <strain evidence="10 11">CT2</strain>
    </source>
</reference>
<organism evidence="10 11">
    <name type="scientific">Ceratobasidium theobromae</name>
    <dbReference type="NCBI Taxonomy" id="1582974"/>
    <lineage>
        <taxon>Eukaryota</taxon>
        <taxon>Fungi</taxon>
        <taxon>Dikarya</taxon>
        <taxon>Basidiomycota</taxon>
        <taxon>Agaricomycotina</taxon>
        <taxon>Agaricomycetes</taxon>
        <taxon>Cantharellales</taxon>
        <taxon>Ceratobasidiaceae</taxon>
        <taxon>Ceratobasidium</taxon>
    </lineage>
</organism>
<dbReference type="GO" id="GO:0006284">
    <property type="term" value="P:base-excision repair"/>
    <property type="evidence" value="ECO:0007669"/>
    <property type="project" value="TreeGrafter"/>
</dbReference>
<keyword evidence="11" id="KW-1185">Reference proteome</keyword>
<feature type="domain" description="Endonuclease/exonuclease/phosphatase" evidence="9">
    <location>
        <begin position="98"/>
        <end position="401"/>
    </location>
</feature>
<evidence type="ECO:0000256" key="7">
    <source>
        <dbReference type="PIRSR" id="PIRSR604808-3"/>
    </source>
</evidence>
<keyword evidence="8" id="KW-0234">DNA repair</keyword>
<dbReference type="GO" id="GO:0008081">
    <property type="term" value="F:phosphoric diester hydrolase activity"/>
    <property type="evidence" value="ECO:0007669"/>
    <property type="project" value="TreeGrafter"/>
</dbReference>
<feature type="active site" description="Proton acceptor" evidence="5">
    <location>
        <position position="401"/>
    </location>
</feature>
<evidence type="ECO:0000256" key="1">
    <source>
        <dbReference type="ARBA" id="ARBA00007092"/>
    </source>
</evidence>
<evidence type="ECO:0000313" key="10">
    <source>
        <dbReference type="EMBL" id="KAB5596504.1"/>
    </source>
</evidence>
<dbReference type="Gene3D" id="3.60.10.10">
    <property type="entry name" value="Endonuclease/exonuclease/phosphatase"/>
    <property type="match status" value="1"/>
</dbReference>
<protein>
    <recommendedName>
        <fullName evidence="8">DNA-(apurinic or apyrimidinic site) endonuclease</fullName>
        <ecNumber evidence="8">3.1.-.-</ecNumber>
    </recommendedName>
</protein>
<dbReference type="InterPro" id="IPR005135">
    <property type="entry name" value="Endo/exonuclease/phosphatase"/>
</dbReference>
<proteinExistence type="inferred from homology"/>
<dbReference type="PANTHER" id="PTHR22748:SF6">
    <property type="entry name" value="DNA-(APURINIC OR APYRIMIDINIC SITE) ENDONUCLEASE"/>
    <property type="match status" value="1"/>
</dbReference>
<evidence type="ECO:0000256" key="6">
    <source>
        <dbReference type="PIRSR" id="PIRSR604808-2"/>
    </source>
</evidence>
<comment type="similarity">
    <text evidence="1 8">Belongs to the DNA repair enzymes AP/ExoA family.</text>
</comment>
<dbReference type="PANTHER" id="PTHR22748">
    <property type="entry name" value="AP ENDONUCLEASE"/>
    <property type="match status" value="1"/>
</dbReference>
<feature type="binding site" evidence="6">
    <location>
        <position position="99"/>
    </location>
    <ligand>
        <name>Mg(2+)</name>
        <dbReference type="ChEBI" id="CHEBI:18420"/>
        <label>1</label>
    </ligand>
</feature>
<dbReference type="PROSITE" id="PS51435">
    <property type="entry name" value="AP_NUCLEASE_F1_4"/>
    <property type="match status" value="1"/>
</dbReference>